<dbReference type="OrthoDB" id="414133at2759"/>
<feature type="compositionally biased region" description="Polar residues" evidence="1">
    <location>
        <begin position="377"/>
        <end position="389"/>
    </location>
</feature>
<gene>
    <name evidence="3" type="primary">hhaIM</name>
    <name evidence="3" type="ORF">SPIL2461_LOCUS20572</name>
</gene>
<keyword evidence="2" id="KW-1133">Transmembrane helix</keyword>
<evidence type="ECO:0000256" key="2">
    <source>
        <dbReference type="SAM" id="Phobius"/>
    </source>
</evidence>
<organism evidence="3 4">
    <name type="scientific">Symbiodinium pilosum</name>
    <name type="common">Dinoflagellate</name>
    <dbReference type="NCBI Taxonomy" id="2952"/>
    <lineage>
        <taxon>Eukaryota</taxon>
        <taxon>Sar</taxon>
        <taxon>Alveolata</taxon>
        <taxon>Dinophyceae</taxon>
        <taxon>Suessiales</taxon>
        <taxon>Symbiodiniaceae</taxon>
        <taxon>Symbiodinium</taxon>
    </lineage>
</organism>
<sequence>MLRRREALSGEPRQSDTKTGAVTTVEEPDDESDEGEAEGNSDEGTGIQNGPGSGYPGGAEEWEEILACPLNIRFTQDKIHPFFYRRGPIVNVLPKIRAVPSSDGEVLDLIPPFAPIHCLQKGEELWSMDNRRLYALQLAAMDLWPRRCRVRCLRRERLPRHKLKTQYRKFNTTSSGRCIDVCTRYQQFDTWSWYERALEIEGYSLSRRLGAMLCIFEAAPVLGALLFRSGITGFESRRPLVVGFLLAFGIDFLRQQVPAFERFLSAFQVQAILDGETMQMTPWWNKEEGEEHGVCSAQLAAIMAVALMLLLPYILGIARDKVRSSLLSCWLGVAFMLTVQLVSVGWRLRRGFASASAAVDPFLHGKDAHETGEDAEGTSQPSQAGEVQQ</sequence>
<protein>
    <submittedName>
        <fullName evidence="3">HhaIM protein</fullName>
    </submittedName>
</protein>
<dbReference type="EMBL" id="CAJNIZ010045488">
    <property type="protein sequence ID" value="CAE7721487.1"/>
    <property type="molecule type" value="Genomic_DNA"/>
</dbReference>
<keyword evidence="2" id="KW-0812">Transmembrane</keyword>
<keyword evidence="2" id="KW-0472">Membrane</keyword>
<reference evidence="3" key="1">
    <citation type="submission" date="2021-02" db="EMBL/GenBank/DDBJ databases">
        <authorList>
            <person name="Dougan E. K."/>
            <person name="Rhodes N."/>
            <person name="Thang M."/>
            <person name="Chan C."/>
        </authorList>
    </citation>
    <scope>NUCLEOTIDE SEQUENCE</scope>
</reference>
<feature type="transmembrane region" description="Helical" evidence="2">
    <location>
        <begin position="297"/>
        <end position="315"/>
    </location>
</feature>
<feature type="compositionally biased region" description="Acidic residues" evidence="1">
    <location>
        <begin position="26"/>
        <end position="41"/>
    </location>
</feature>
<feature type="transmembrane region" description="Helical" evidence="2">
    <location>
        <begin position="327"/>
        <end position="346"/>
    </location>
</feature>
<dbReference type="Proteomes" id="UP000649617">
    <property type="component" value="Unassembled WGS sequence"/>
</dbReference>
<evidence type="ECO:0000313" key="4">
    <source>
        <dbReference type="Proteomes" id="UP000649617"/>
    </source>
</evidence>
<feature type="region of interest" description="Disordered" evidence="1">
    <location>
        <begin position="366"/>
        <end position="389"/>
    </location>
</feature>
<comment type="caution">
    <text evidence="3">The sequence shown here is derived from an EMBL/GenBank/DDBJ whole genome shotgun (WGS) entry which is preliminary data.</text>
</comment>
<feature type="compositionally biased region" description="Basic and acidic residues" evidence="1">
    <location>
        <begin position="1"/>
        <end position="16"/>
    </location>
</feature>
<evidence type="ECO:0000256" key="1">
    <source>
        <dbReference type="SAM" id="MobiDB-lite"/>
    </source>
</evidence>
<evidence type="ECO:0000313" key="3">
    <source>
        <dbReference type="EMBL" id="CAE7721487.1"/>
    </source>
</evidence>
<feature type="compositionally biased region" description="Gly residues" evidence="1">
    <location>
        <begin position="47"/>
        <end position="57"/>
    </location>
</feature>
<accession>A0A812X957</accession>
<feature type="region of interest" description="Disordered" evidence="1">
    <location>
        <begin position="1"/>
        <end position="58"/>
    </location>
</feature>
<name>A0A812X957_SYMPI</name>
<dbReference type="AlphaFoldDB" id="A0A812X957"/>
<proteinExistence type="predicted"/>
<keyword evidence="4" id="KW-1185">Reference proteome</keyword>